<dbReference type="GO" id="GO:0004824">
    <property type="term" value="F:lysine-tRNA ligase activity"/>
    <property type="evidence" value="ECO:0007669"/>
    <property type="project" value="UniProtKB-UniRule"/>
</dbReference>
<dbReference type="HOGENOM" id="CLU_008255_6_0_0"/>
<dbReference type="PRINTS" id="PR00982">
    <property type="entry name" value="TRNASYNTHLYS"/>
</dbReference>
<evidence type="ECO:0000256" key="9">
    <source>
        <dbReference type="ARBA" id="ARBA00022842"/>
    </source>
</evidence>
<evidence type="ECO:0000256" key="1">
    <source>
        <dbReference type="ARBA" id="ARBA00004496"/>
    </source>
</evidence>
<evidence type="ECO:0000256" key="4">
    <source>
        <dbReference type="ARBA" id="ARBA00022490"/>
    </source>
</evidence>
<feature type="binding site" evidence="13">
    <location>
        <position position="398"/>
    </location>
    <ligand>
        <name>Mg(2+)</name>
        <dbReference type="ChEBI" id="CHEBI:18420"/>
        <label>1</label>
    </ligand>
</feature>
<feature type="domain" description="Aminoacyl-transfer RNA synthetases class-II family profile" evidence="15">
    <location>
        <begin position="171"/>
        <end position="482"/>
    </location>
</feature>
<gene>
    <name evidence="13" type="primary">lysS</name>
    <name evidence="16" type="ORF">Theth_0389</name>
</gene>
<keyword evidence="9 13" id="KW-0460">Magnesium</keyword>
<dbReference type="GO" id="GO:0005829">
    <property type="term" value="C:cytosol"/>
    <property type="evidence" value="ECO:0007669"/>
    <property type="project" value="TreeGrafter"/>
</dbReference>
<dbReference type="CDD" id="cd00775">
    <property type="entry name" value="LysRS_core"/>
    <property type="match status" value="1"/>
</dbReference>
<dbReference type="InterPro" id="IPR044136">
    <property type="entry name" value="Lys-tRNA-ligase_II_N"/>
</dbReference>
<dbReference type="GO" id="GO:0000049">
    <property type="term" value="F:tRNA binding"/>
    <property type="evidence" value="ECO:0007669"/>
    <property type="project" value="TreeGrafter"/>
</dbReference>
<comment type="subcellular location">
    <subcellularLocation>
        <location evidence="1 13">Cytoplasm</location>
    </subcellularLocation>
</comment>
<dbReference type="AlphaFoldDB" id="F7YVH2"/>
<dbReference type="InterPro" id="IPR002313">
    <property type="entry name" value="Lys-tRNA-ligase_II"/>
</dbReference>
<evidence type="ECO:0000256" key="14">
    <source>
        <dbReference type="RuleBase" id="RU000336"/>
    </source>
</evidence>
<evidence type="ECO:0000313" key="17">
    <source>
        <dbReference type="Proteomes" id="UP000006804"/>
    </source>
</evidence>
<keyword evidence="17" id="KW-1185">Reference proteome</keyword>
<keyword evidence="10 13" id="KW-0648">Protein biosynthesis</keyword>
<dbReference type="NCBIfam" id="NF001756">
    <property type="entry name" value="PRK00484.1"/>
    <property type="match status" value="1"/>
</dbReference>
<keyword evidence="6 13" id="KW-0479">Metal-binding</keyword>
<evidence type="ECO:0000256" key="5">
    <source>
        <dbReference type="ARBA" id="ARBA00022598"/>
    </source>
</evidence>
<proteinExistence type="inferred from homology"/>
<dbReference type="EMBL" id="CP002351">
    <property type="protein sequence ID" value="AEH50484.1"/>
    <property type="molecule type" value="Genomic_DNA"/>
</dbReference>
<dbReference type="CDD" id="cd04322">
    <property type="entry name" value="LysRS_N"/>
    <property type="match status" value="1"/>
</dbReference>
<feature type="binding site" evidence="13">
    <location>
        <position position="405"/>
    </location>
    <ligand>
        <name>Mg(2+)</name>
        <dbReference type="ChEBI" id="CHEBI:18420"/>
        <label>2</label>
    </ligand>
</feature>
<keyword evidence="11 13" id="KW-0030">Aminoacyl-tRNA synthetase</keyword>
<dbReference type="STRING" id="688269.Theth_0389"/>
<dbReference type="HAMAP" id="MF_00252">
    <property type="entry name" value="Lys_tRNA_synth_class2"/>
    <property type="match status" value="1"/>
</dbReference>
<evidence type="ECO:0000256" key="7">
    <source>
        <dbReference type="ARBA" id="ARBA00022741"/>
    </source>
</evidence>
<dbReference type="KEGG" id="tta:Theth_0389"/>
<dbReference type="Proteomes" id="UP000006804">
    <property type="component" value="Chromosome"/>
</dbReference>
<dbReference type="PANTHER" id="PTHR42918">
    <property type="entry name" value="LYSYL-TRNA SYNTHETASE"/>
    <property type="match status" value="1"/>
</dbReference>
<feature type="binding site" evidence="13">
    <location>
        <position position="405"/>
    </location>
    <ligand>
        <name>Mg(2+)</name>
        <dbReference type="ChEBI" id="CHEBI:18420"/>
        <label>1</label>
    </ligand>
</feature>
<dbReference type="GO" id="GO:0005524">
    <property type="term" value="F:ATP binding"/>
    <property type="evidence" value="ECO:0007669"/>
    <property type="project" value="UniProtKB-UniRule"/>
</dbReference>
<dbReference type="FunFam" id="2.40.50.140:FF:000024">
    <property type="entry name" value="Lysine--tRNA ligase"/>
    <property type="match status" value="1"/>
</dbReference>
<dbReference type="Gene3D" id="3.30.930.10">
    <property type="entry name" value="Bira Bifunctional Protein, Domain 2"/>
    <property type="match status" value="1"/>
</dbReference>
<evidence type="ECO:0000256" key="10">
    <source>
        <dbReference type="ARBA" id="ARBA00022917"/>
    </source>
</evidence>
<dbReference type="PATRIC" id="fig|688269.3.peg.400"/>
<evidence type="ECO:0000256" key="11">
    <source>
        <dbReference type="ARBA" id="ARBA00023146"/>
    </source>
</evidence>
<dbReference type="Pfam" id="PF01336">
    <property type="entry name" value="tRNA_anti-codon"/>
    <property type="match status" value="1"/>
</dbReference>
<organism evidence="16 17">
    <name type="scientific">Pseudothermotoga thermarum DSM 5069</name>
    <dbReference type="NCBI Taxonomy" id="688269"/>
    <lineage>
        <taxon>Bacteria</taxon>
        <taxon>Thermotogati</taxon>
        <taxon>Thermotogota</taxon>
        <taxon>Thermotogae</taxon>
        <taxon>Thermotogales</taxon>
        <taxon>Thermotogaceae</taxon>
        <taxon>Pseudothermotoga</taxon>
    </lineage>
</organism>
<dbReference type="GO" id="GO:0006430">
    <property type="term" value="P:lysyl-tRNA aminoacylation"/>
    <property type="evidence" value="ECO:0007669"/>
    <property type="project" value="UniProtKB-UniRule"/>
</dbReference>
<accession>F7YVH2</accession>
<evidence type="ECO:0000256" key="2">
    <source>
        <dbReference type="ARBA" id="ARBA00008226"/>
    </source>
</evidence>
<evidence type="ECO:0000313" key="16">
    <source>
        <dbReference type="EMBL" id="AEH50484.1"/>
    </source>
</evidence>
<evidence type="ECO:0000256" key="12">
    <source>
        <dbReference type="ARBA" id="ARBA00048573"/>
    </source>
</evidence>
<keyword evidence="8 13" id="KW-0067">ATP-binding</keyword>
<dbReference type="NCBIfam" id="TIGR00499">
    <property type="entry name" value="lysS_bact"/>
    <property type="match status" value="1"/>
</dbReference>
<dbReference type="OrthoDB" id="9802326at2"/>
<comment type="catalytic activity">
    <reaction evidence="12 13 14">
        <text>tRNA(Lys) + L-lysine + ATP = L-lysyl-tRNA(Lys) + AMP + diphosphate</text>
        <dbReference type="Rhea" id="RHEA:20792"/>
        <dbReference type="Rhea" id="RHEA-COMP:9696"/>
        <dbReference type="Rhea" id="RHEA-COMP:9697"/>
        <dbReference type="ChEBI" id="CHEBI:30616"/>
        <dbReference type="ChEBI" id="CHEBI:32551"/>
        <dbReference type="ChEBI" id="CHEBI:33019"/>
        <dbReference type="ChEBI" id="CHEBI:78442"/>
        <dbReference type="ChEBI" id="CHEBI:78529"/>
        <dbReference type="ChEBI" id="CHEBI:456215"/>
        <dbReference type="EC" id="6.1.1.6"/>
    </reaction>
</comment>
<dbReference type="EC" id="6.1.1.6" evidence="13"/>
<keyword evidence="7 13" id="KW-0547">Nucleotide-binding</keyword>
<dbReference type="PIRSF" id="PIRSF039101">
    <property type="entry name" value="LysRS2"/>
    <property type="match status" value="1"/>
</dbReference>
<dbReference type="GO" id="GO:0000287">
    <property type="term" value="F:magnesium ion binding"/>
    <property type="evidence" value="ECO:0007669"/>
    <property type="project" value="UniProtKB-UniRule"/>
</dbReference>
<dbReference type="InterPro" id="IPR018149">
    <property type="entry name" value="Lys-tRNA-synth_II_C"/>
</dbReference>
<dbReference type="eggNOG" id="COG1190">
    <property type="taxonomic scope" value="Bacteria"/>
</dbReference>
<dbReference type="InterPro" id="IPR012340">
    <property type="entry name" value="NA-bd_OB-fold"/>
</dbReference>
<dbReference type="InterPro" id="IPR004365">
    <property type="entry name" value="NA-bd_OB_tRNA"/>
</dbReference>
<dbReference type="SUPFAM" id="SSF50249">
    <property type="entry name" value="Nucleic acid-binding proteins"/>
    <property type="match status" value="1"/>
</dbReference>
<dbReference type="InterPro" id="IPR006195">
    <property type="entry name" value="aa-tRNA-synth_II"/>
</dbReference>
<comment type="cofactor">
    <cofactor evidence="13 14">
        <name>Mg(2+)</name>
        <dbReference type="ChEBI" id="CHEBI:18420"/>
    </cofactor>
    <text evidence="13 14">Binds 3 Mg(2+) ions per subunit.</text>
</comment>
<comment type="subunit">
    <text evidence="3 13">Homodimer.</text>
</comment>
<dbReference type="Gene3D" id="2.40.50.140">
    <property type="entry name" value="Nucleic acid-binding proteins"/>
    <property type="match status" value="1"/>
</dbReference>
<protein>
    <recommendedName>
        <fullName evidence="13">Lysine--tRNA ligase</fullName>
        <ecNumber evidence="13">6.1.1.6</ecNumber>
    </recommendedName>
    <alternativeName>
        <fullName evidence="13">Lysyl-tRNA synthetase</fullName>
        <shortName evidence="13">LysRS</shortName>
    </alternativeName>
</protein>
<dbReference type="Pfam" id="PF00152">
    <property type="entry name" value="tRNA-synt_2"/>
    <property type="match status" value="1"/>
</dbReference>
<sequence length="494" mass="57609">MLDEVRKQRSDEVKSLRELGIEPYPYKFEKTHSAQDVKKQFDHVKPGELAEGSEVSIAGRIMSIRNHGKSSFFTLRDFTGRIQAYIRSNDVGVDMYKIFEEYVKIGDILGVKGPVFRSKTSEITVLVKEFKILCKSRRPLPEKWHGLKDKEIAYRQRYVDMIANDETLARFKIRYEAIRFIREFLTKRGFVEVETPILNYIPSGASAKPFITRSEALDCELYLRIAPELYLKRYIVGGFEKVFELGKNFRNEGISYKHSPEFTSIEIYQAYADYHDMMELTESMISELVYHLFGKYTVTYQGIELDFRPPWRRIRMRDFIKSKLNVDILEDSDETMRKVLQNHGVDTSGLSRAKMIEKLWDLVESEVVQPTFVMDYPVEISPLAKRHREDPRLTERFEPIVCGMELGNAFSELNDPDDQFQRFLEQAKLREAGDEEAHRMDLDFIRALEYGMPPTGGLGIGIDRLMMILTDSPSIRDVIAFPLVSFKDKYEDEF</sequence>
<dbReference type="InterPro" id="IPR045864">
    <property type="entry name" value="aa-tRNA-synth_II/BPL/LPL"/>
</dbReference>
<evidence type="ECO:0000256" key="6">
    <source>
        <dbReference type="ARBA" id="ARBA00022723"/>
    </source>
</evidence>
<reference evidence="16 17" key="1">
    <citation type="submission" date="2010-11" db="EMBL/GenBank/DDBJ databases">
        <title>The complete genome of Thermotoga thermarum DSM 5069.</title>
        <authorList>
            <consortium name="US DOE Joint Genome Institute (JGI-PGF)"/>
            <person name="Lucas S."/>
            <person name="Copeland A."/>
            <person name="Lapidus A."/>
            <person name="Bruce D."/>
            <person name="Goodwin L."/>
            <person name="Pitluck S."/>
            <person name="Kyrpides N."/>
            <person name="Mavromatis K."/>
            <person name="Ivanova N."/>
            <person name="Zeytun A."/>
            <person name="Brettin T."/>
            <person name="Detter J.C."/>
            <person name="Tapia R."/>
            <person name="Han C."/>
            <person name="Land M."/>
            <person name="Hauser L."/>
            <person name="Markowitz V."/>
            <person name="Cheng J.-F."/>
            <person name="Hugenholtz P."/>
            <person name="Woyke T."/>
            <person name="Wu D."/>
            <person name="Spring S."/>
            <person name="Schroeder M."/>
            <person name="Brambilla E."/>
            <person name="Klenk H.-P."/>
            <person name="Eisen J.A."/>
        </authorList>
    </citation>
    <scope>NUCLEOTIDE SEQUENCE [LARGE SCALE GENOMIC DNA]</scope>
    <source>
        <strain evidence="16 17">DSM 5069</strain>
    </source>
</reference>
<evidence type="ECO:0000256" key="8">
    <source>
        <dbReference type="ARBA" id="ARBA00022840"/>
    </source>
</evidence>
<dbReference type="RefSeq" id="WP_013931707.1">
    <property type="nucleotide sequence ID" value="NC_015707.1"/>
</dbReference>
<dbReference type="PANTHER" id="PTHR42918:SF15">
    <property type="entry name" value="LYSINE--TRNA LIGASE, CHLOROPLASTIC_MITOCHONDRIAL"/>
    <property type="match status" value="1"/>
</dbReference>
<evidence type="ECO:0000256" key="3">
    <source>
        <dbReference type="ARBA" id="ARBA00011738"/>
    </source>
</evidence>
<evidence type="ECO:0000256" key="13">
    <source>
        <dbReference type="HAMAP-Rule" id="MF_00252"/>
    </source>
</evidence>
<comment type="similarity">
    <text evidence="2 13">Belongs to the class-II aminoacyl-tRNA synthetase family.</text>
</comment>
<dbReference type="InterPro" id="IPR034762">
    <property type="entry name" value="Lys-tRNA-ligase_II_bac/euk"/>
</dbReference>
<evidence type="ECO:0000259" key="15">
    <source>
        <dbReference type="PROSITE" id="PS50862"/>
    </source>
</evidence>
<dbReference type="PROSITE" id="PS50862">
    <property type="entry name" value="AA_TRNA_LIGASE_II"/>
    <property type="match status" value="1"/>
</dbReference>
<keyword evidence="4 13" id="KW-0963">Cytoplasm</keyword>
<dbReference type="SUPFAM" id="SSF55681">
    <property type="entry name" value="Class II aaRS and biotin synthetases"/>
    <property type="match status" value="1"/>
</dbReference>
<dbReference type="InterPro" id="IPR004364">
    <property type="entry name" value="Aa-tRNA-synt_II"/>
</dbReference>
<keyword evidence="5 13" id="KW-0436">Ligase</keyword>
<name>F7YVH2_9THEM</name>